<dbReference type="Pfam" id="PF03572">
    <property type="entry name" value="Peptidase_S41"/>
    <property type="match status" value="1"/>
</dbReference>
<dbReference type="GO" id="GO:0004175">
    <property type="term" value="F:endopeptidase activity"/>
    <property type="evidence" value="ECO:0007669"/>
    <property type="project" value="TreeGrafter"/>
</dbReference>
<dbReference type="Gene3D" id="3.30.750.44">
    <property type="match status" value="1"/>
</dbReference>
<evidence type="ECO:0000256" key="1">
    <source>
        <dbReference type="SAM" id="SignalP"/>
    </source>
</evidence>
<keyword evidence="1" id="KW-0732">Signal</keyword>
<dbReference type="SUPFAM" id="SSF52096">
    <property type="entry name" value="ClpP/crotonase"/>
    <property type="match status" value="1"/>
</dbReference>
<dbReference type="KEGG" id="luo:HHL09_03610"/>
<dbReference type="AlphaFoldDB" id="A0A858RE67"/>
<evidence type="ECO:0000313" key="3">
    <source>
        <dbReference type="EMBL" id="QJE94901.1"/>
    </source>
</evidence>
<organism evidence="3 4">
    <name type="scientific">Luteolibacter luteus</name>
    <dbReference type="NCBI Taxonomy" id="2728835"/>
    <lineage>
        <taxon>Bacteria</taxon>
        <taxon>Pseudomonadati</taxon>
        <taxon>Verrucomicrobiota</taxon>
        <taxon>Verrucomicrobiia</taxon>
        <taxon>Verrucomicrobiales</taxon>
        <taxon>Verrucomicrobiaceae</taxon>
        <taxon>Luteolibacter</taxon>
    </lineage>
</organism>
<keyword evidence="4" id="KW-1185">Reference proteome</keyword>
<dbReference type="PROSITE" id="PS51257">
    <property type="entry name" value="PROKAR_LIPOPROTEIN"/>
    <property type="match status" value="1"/>
</dbReference>
<dbReference type="SMART" id="SM00245">
    <property type="entry name" value="TSPc"/>
    <property type="match status" value="1"/>
</dbReference>
<gene>
    <name evidence="3" type="ORF">HHL09_03610</name>
</gene>
<reference evidence="3 4" key="1">
    <citation type="submission" date="2020-04" db="EMBL/GenBank/DDBJ databases">
        <title>Luteolibacter sp. G-1-1-1 isolated from soil.</title>
        <authorList>
            <person name="Dahal R.H."/>
        </authorList>
    </citation>
    <scope>NUCLEOTIDE SEQUENCE [LARGE SCALE GENOMIC DNA]</scope>
    <source>
        <strain evidence="3 4">G-1-1-1</strain>
    </source>
</reference>
<feature type="domain" description="Tail specific protease" evidence="2">
    <location>
        <begin position="203"/>
        <end position="398"/>
    </location>
</feature>
<sequence>MRTKLPGFGFIMAAVTWLSCLVPLAAENKSDVYAKDVDFMLAELPKKAGHFFQTKHIDWKKVSAEFKAAVKKVKSDEDHLKLCNRLVARLKDGHAGLVDPTVKYPDESKGRRFTGPRVHLVIIGEKVYVRTAFGDAEAAGVKAGMEVVKIDGKPAMEYLKAASDRLCDERGYGTDHAAMYYACHTGLADWEGEEIEFQLLDGKKRETVKIVRRGGPNFVPIGPVFPPKNVKTIGRQMYGKTEGGMAYIQLRDVPGELPEQLDVMLKEIGDAPGLILDCRANGGGGCDHDAVFGRFVPGGEKWRQYQSAGPNPYAGPMVVIVDAGVRSAGETVAGQFKEDGRAWMIGDTPTAGMSSSKDRLEVPSGMFKVYYAVASNKGRFNGGKGIEGIGVPPNEVTPYDPEDLRKGIDTQIRKAEEILKRGLPAGKVAYQPKKGG</sequence>
<dbReference type="InterPro" id="IPR029045">
    <property type="entry name" value="ClpP/crotonase-like_dom_sf"/>
</dbReference>
<dbReference type="GO" id="GO:0030288">
    <property type="term" value="C:outer membrane-bounded periplasmic space"/>
    <property type="evidence" value="ECO:0007669"/>
    <property type="project" value="TreeGrafter"/>
</dbReference>
<feature type="chain" id="PRO_5032710319" description="Tail specific protease domain-containing protein" evidence="1">
    <location>
        <begin position="26"/>
        <end position="436"/>
    </location>
</feature>
<evidence type="ECO:0000259" key="2">
    <source>
        <dbReference type="SMART" id="SM00245"/>
    </source>
</evidence>
<dbReference type="Gene3D" id="3.90.226.10">
    <property type="entry name" value="2-enoyl-CoA Hydratase, Chain A, domain 1"/>
    <property type="match status" value="1"/>
</dbReference>
<dbReference type="GO" id="GO:0007165">
    <property type="term" value="P:signal transduction"/>
    <property type="evidence" value="ECO:0007669"/>
    <property type="project" value="TreeGrafter"/>
</dbReference>
<dbReference type="RefSeq" id="WP_169453122.1">
    <property type="nucleotide sequence ID" value="NZ_CP051774.1"/>
</dbReference>
<dbReference type="InterPro" id="IPR005151">
    <property type="entry name" value="Tail-specific_protease"/>
</dbReference>
<dbReference type="EMBL" id="CP051774">
    <property type="protein sequence ID" value="QJE94901.1"/>
    <property type="molecule type" value="Genomic_DNA"/>
</dbReference>
<proteinExistence type="predicted"/>
<evidence type="ECO:0000313" key="4">
    <source>
        <dbReference type="Proteomes" id="UP000501812"/>
    </source>
</evidence>
<dbReference type="PANTHER" id="PTHR32060">
    <property type="entry name" value="TAIL-SPECIFIC PROTEASE"/>
    <property type="match status" value="1"/>
</dbReference>
<accession>A0A858RE67</accession>
<dbReference type="GO" id="GO:0008236">
    <property type="term" value="F:serine-type peptidase activity"/>
    <property type="evidence" value="ECO:0007669"/>
    <property type="project" value="InterPro"/>
</dbReference>
<dbReference type="Proteomes" id="UP000501812">
    <property type="component" value="Chromosome"/>
</dbReference>
<protein>
    <recommendedName>
        <fullName evidence="2">Tail specific protease domain-containing protein</fullName>
    </recommendedName>
</protein>
<dbReference type="GO" id="GO:0006508">
    <property type="term" value="P:proteolysis"/>
    <property type="evidence" value="ECO:0007669"/>
    <property type="project" value="InterPro"/>
</dbReference>
<name>A0A858RE67_9BACT</name>
<dbReference type="PANTHER" id="PTHR32060:SF30">
    <property type="entry name" value="CARBOXY-TERMINAL PROCESSING PROTEASE CTPA"/>
    <property type="match status" value="1"/>
</dbReference>
<feature type="signal peptide" evidence="1">
    <location>
        <begin position="1"/>
        <end position="25"/>
    </location>
</feature>